<feature type="domain" description="Glutamyl/glutaminyl-tRNA synthetase class Ib catalytic" evidence="8">
    <location>
        <begin position="36"/>
        <end position="324"/>
    </location>
</feature>
<dbReference type="InterPro" id="IPR020058">
    <property type="entry name" value="Glu/Gln-tRNA-synth_Ib_cat-dom"/>
</dbReference>
<evidence type="ECO:0000313" key="10">
    <source>
        <dbReference type="EMBL" id="RIA66517.1"/>
    </source>
</evidence>
<feature type="short sequence motif" description="'HIGH' region" evidence="7">
    <location>
        <begin position="42"/>
        <end position="52"/>
    </location>
</feature>
<evidence type="ECO:0000256" key="5">
    <source>
        <dbReference type="ARBA" id="ARBA00022917"/>
    </source>
</evidence>
<gene>
    <name evidence="7" type="primary">gltX</name>
    <name evidence="10" type="ORF">EI71_01564</name>
</gene>
<feature type="binding site" evidence="7">
    <location>
        <position position="297"/>
    </location>
    <ligand>
        <name>ATP</name>
        <dbReference type="ChEBI" id="CHEBI:30616"/>
    </ligand>
</feature>
<dbReference type="GO" id="GO:0005524">
    <property type="term" value="F:ATP binding"/>
    <property type="evidence" value="ECO:0007669"/>
    <property type="project" value="UniProtKB-UniRule"/>
</dbReference>
<dbReference type="RefSeq" id="WP_119016672.1">
    <property type="nucleotide sequence ID" value="NZ_QXEV01000022.1"/>
</dbReference>
<dbReference type="Pfam" id="PF19269">
    <property type="entry name" value="Anticodon_2"/>
    <property type="match status" value="1"/>
</dbReference>
<dbReference type="GO" id="GO:0004818">
    <property type="term" value="F:glutamate-tRNA ligase activity"/>
    <property type="evidence" value="ECO:0007669"/>
    <property type="project" value="UniProtKB-UniRule"/>
</dbReference>
<keyword evidence="2 7" id="KW-0436">Ligase</keyword>
<dbReference type="NCBIfam" id="TIGR00464">
    <property type="entry name" value="gltX_bact"/>
    <property type="match status" value="1"/>
</dbReference>
<keyword evidence="5 7" id="KW-0648">Protein biosynthesis</keyword>
<keyword evidence="7" id="KW-0963">Cytoplasm</keyword>
<dbReference type="Gene3D" id="1.10.10.350">
    <property type="match status" value="1"/>
</dbReference>
<evidence type="ECO:0000259" key="8">
    <source>
        <dbReference type="Pfam" id="PF00749"/>
    </source>
</evidence>
<keyword evidence="3 7" id="KW-0547">Nucleotide-binding</keyword>
<accession>A0A397R5A5</accession>
<dbReference type="InterPro" id="IPR014729">
    <property type="entry name" value="Rossmann-like_a/b/a_fold"/>
</dbReference>
<dbReference type="InterPro" id="IPR008925">
    <property type="entry name" value="aa_tRNA-synth_I_cd-bd_sf"/>
</dbReference>
<dbReference type="SUPFAM" id="SSF52374">
    <property type="entry name" value="Nucleotidylyl transferase"/>
    <property type="match status" value="1"/>
</dbReference>
<comment type="function">
    <text evidence="7">Catalyzes the attachment of glutamate to tRNA(Glu) in a two-step reaction: glutamate is first activated by ATP to form Glu-AMP and then transferred to the acceptor end of tRNA(Glu).</text>
</comment>
<keyword evidence="11" id="KW-1185">Reference proteome</keyword>
<dbReference type="InterPro" id="IPR045462">
    <property type="entry name" value="aa-tRNA-synth_I_cd-bd"/>
</dbReference>
<dbReference type="Proteomes" id="UP000266506">
    <property type="component" value="Unassembled WGS sequence"/>
</dbReference>
<dbReference type="GO" id="GO:0005737">
    <property type="term" value="C:cytoplasm"/>
    <property type="evidence" value="ECO:0007669"/>
    <property type="project" value="UniProtKB-SubCell"/>
</dbReference>
<dbReference type="EMBL" id="QXEV01000022">
    <property type="protein sequence ID" value="RIA66517.1"/>
    <property type="molecule type" value="Genomic_DNA"/>
</dbReference>
<dbReference type="Gene3D" id="3.40.50.620">
    <property type="entry name" value="HUPs"/>
    <property type="match status" value="1"/>
</dbReference>
<dbReference type="PANTHER" id="PTHR43311">
    <property type="entry name" value="GLUTAMATE--TRNA LIGASE"/>
    <property type="match status" value="1"/>
</dbReference>
<dbReference type="InterPro" id="IPR049940">
    <property type="entry name" value="GluQ/Sye"/>
</dbReference>
<proteinExistence type="inferred from homology"/>
<comment type="caution">
    <text evidence="10">The sequence shown here is derived from an EMBL/GenBank/DDBJ whole genome shotgun (WGS) entry which is preliminary data.</text>
</comment>
<dbReference type="FunCoup" id="A0A397R5A5">
    <property type="interactions" value="377"/>
</dbReference>
<dbReference type="InParanoid" id="A0A397R5A5"/>
<protein>
    <recommendedName>
        <fullName evidence="7">Glutamate--tRNA ligase</fullName>
        <ecNumber evidence="7">6.1.1.17</ecNumber>
    </recommendedName>
    <alternativeName>
        <fullName evidence="7">Glutamyl-tRNA synthetase</fullName>
        <shortName evidence="7">GluRS</shortName>
    </alternativeName>
</protein>
<keyword evidence="6 7" id="KW-0030">Aminoacyl-tRNA synthetase</keyword>
<comment type="subcellular location">
    <subcellularLocation>
        <location evidence="7">Cytoplasm</location>
    </subcellularLocation>
</comment>
<evidence type="ECO:0000256" key="6">
    <source>
        <dbReference type="ARBA" id="ARBA00023146"/>
    </source>
</evidence>
<comment type="similarity">
    <text evidence="1 7">Belongs to the class-I aminoacyl-tRNA synthetase family. Glutamate--tRNA ligase type 1 subfamily.</text>
</comment>
<dbReference type="HAMAP" id="MF_00022">
    <property type="entry name" value="Glu_tRNA_synth_type1"/>
    <property type="match status" value="1"/>
</dbReference>
<feature type="short sequence motif" description="'KMSKS' region" evidence="7">
    <location>
        <begin position="294"/>
        <end position="298"/>
    </location>
</feature>
<keyword evidence="4 7" id="KW-0067">ATP-binding</keyword>
<sequence length="554" mass="64550">MANYNDLAELIFPEITETVEDLEKRYPNRNLKEGAMVTRFAPSPTGFLHTGSLFTSLISARYAKQSGGVFYIRLEDTDTKREIAGSGESLIKQLAVFDVIPDEGYLSDTEETGNYGPYKQSNRANIYKTCIKHLMKMGRAYPCFCTQEELAELRKEQEANKEIPGYYGKYAKYRDFPIDDAIAKIKAGDPYIIRFKSMGDHNNKIKFHDEIRGDLELTENDQDIVILKGDGLPTYHFAHLCDDHFMHTTHITRGEEWLPSLPIHLELFDTMGFERPKYAHFPVIMKVENGNRRKLSKRKDVEAAVSYFLEQGYPKYGFIEYLLTIANSNYEEWRNANLDKDFYDFKLSFDKMSLDGALFDLEKVASISKERMAFRKAKDLCEEVKEWAKTYDLDFYNKITQDEEFFTKILNIEREKEKPRKDYAKYSDIYPIIGFFYDDEYNKIDLANLEWNPQFNKEDIKAVLEDYKNTIDLSLDEETWFNSMKELSLRHGFADNVKVWKKDKEAYKGHVGDVTGFLRIALSGRGVCPNLYYIIQILGKEKTLERINKVLATL</sequence>
<comment type="caution">
    <text evidence="7">Lacks conserved residue(s) required for the propagation of feature annotation.</text>
</comment>
<dbReference type="SUPFAM" id="SSF48163">
    <property type="entry name" value="An anticodon-binding domain of class I aminoacyl-tRNA synthetases"/>
    <property type="match status" value="1"/>
</dbReference>
<dbReference type="InterPro" id="IPR020751">
    <property type="entry name" value="aa-tRNA-synth_I_codon-bd_sub2"/>
</dbReference>
<dbReference type="InterPro" id="IPR000924">
    <property type="entry name" value="Glu/Gln-tRNA-synth"/>
</dbReference>
<dbReference type="OrthoDB" id="9807503at2"/>
<evidence type="ECO:0000256" key="7">
    <source>
        <dbReference type="HAMAP-Rule" id="MF_00022"/>
    </source>
</evidence>
<dbReference type="EC" id="6.1.1.17" evidence="7"/>
<comment type="catalytic activity">
    <reaction evidence="7">
        <text>tRNA(Glu) + L-glutamate + ATP = L-glutamyl-tRNA(Glu) + AMP + diphosphate</text>
        <dbReference type="Rhea" id="RHEA:23540"/>
        <dbReference type="Rhea" id="RHEA-COMP:9663"/>
        <dbReference type="Rhea" id="RHEA-COMP:9680"/>
        <dbReference type="ChEBI" id="CHEBI:29985"/>
        <dbReference type="ChEBI" id="CHEBI:30616"/>
        <dbReference type="ChEBI" id="CHEBI:33019"/>
        <dbReference type="ChEBI" id="CHEBI:78442"/>
        <dbReference type="ChEBI" id="CHEBI:78520"/>
        <dbReference type="ChEBI" id="CHEBI:456215"/>
        <dbReference type="EC" id="6.1.1.17"/>
    </reaction>
</comment>
<feature type="domain" description="Aminoacyl-tRNA synthetase class I anticodon-binding" evidence="9">
    <location>
        <begin position="426"/>
        <end position="551"/>
    </location>
</feature>
<organism evidence="10 11">
    <name type="scientific">Anaeroplasma bactoclasticum</name>
    <dbReference type="NCBI Taxonomy" id="2088"/>
    <lineage>
        <taxon>Bacteria</taxon>
        <taxon>Bacillati</taxon>
        <taxon>Mycoplasmatota</taxon>
        <taxon>Mollicutes</taxon>
        <taxon>Anaeroplasmatales</taxon>
        <taxon>Anaeroplasmataceae</taxon>
        <taxon>Anaeroplasma</taxon>
    </lineage>
</organism>
<evidence type="ECO:0000256" key="3">
    <source>
        <dbReference type="ARBA" id="ARBA00022741"/>
    </source>
</evidence>
<dbReference type="PRINTS" id="PR00987">
    <property type="entry name" value="TRNASYNTHGLU"/>
</dbReference>
<evidence type="ECO:0000259" key="9">
    <source>
        <dbReference type="Pfam" id="PF19269"/>
    </source>
</evidence>
<comment type="subunit">
    <text evidence="7">Monomer.</text>
</comment>
<dbReference type="GO" id="GO:0000049">
    <property type="term" value="F:tRNA binding"/>
    <property type="evidence" value="ECO:0007669"/>
    <property type="project" value="InterPro"/>
</dbReference>
<name>A0A397R5A5_9MOLU</name>
<evidence type="ECO:0000256" key="1">
    <source>
        <dbReference type="ARBA" id="ARBA00007894"/>
    </source>
</evidence>
<reference evidence="10 11" key="1">
    <citation type="submission" date="2018-08" db="EMBL/GenBank/DDBJ databases">
        <title>Genomic Encyclopedia of Archaeal and Bacterial Type Strains, Phase II (KMG-II): from individual species to whole genera.</title>
        <authorList>
            <person name="Goeker M."/>
        </authorList>
    </citation>
    <scope>NUCLEOTIDE SEQUENCE [LARGE SCALE GENOMIC DNA]</scope>
    <source>
        <strain evidence="10 11">ATCC 27112</strain>
    </source>
</reference>
<dbReference type="PANTHER" id="PTHR43311:SF2">
    <property type="entry name" value="GLUTAMATE--TRNA LIGASE, MITOCHONDRIAL-RELATED"/>
    <property type="match status" value="1"/>
</dbReference>
<dbReference type="AlphaFoldDB" id="A0A397R5A5"/>
<evidence type="ECO:0000256" key="4">
    <source>
        <dbReference type="ARBA" id="ARBA00022840"/>
    </source>
</evidence>
<dbReference type="Pfam" id="PF00749">
    <property type="entry name" value="tRNA-synt_1c"/>
    <property type="match status" value="1"/>
</dbReference>
<evidence type="ECO:0000313" key="11">
    <source>
        <dbReference type="Proteomes" id="UP000266506"/>
    </source>
</evidence>
<evidence type="ECO:0000256" key="2">
    <source>
        <dbReference type="ARBA" id="ARBA00022598"/>
    </source>
</evidence>
<dbReference type="InterPro" id="IPR004527">
    <property type="entry name" value="Glu-tRNA-ligase_bac/mito"/>
</dbReference>
<dbReference type="GO" id="GO:0006424">
    <property type="term" value="P:glutamyl-tRNA aminoacylation"/>
    <property type="evidence" value="ECO:0007669"/>
    <property type="project" value="UniProtKB-UniRule"/>
</dbReference>